<dbReference type="SUPFAM" id="SSF46689">
    <property type="entry name" value="Homeodomain-like"/>
    <property type="match status" value="1"/>
</dbReference>
<dbReference type="Pfam" id="PF02311">
    <property type="entry name" value="AraC_binding"/>
    <property type="match status" value="1"/>
</dbReference>
<dbReference type="InterPro" id="IPR014710">
    <property type="entry name" value="RmlC-like_jellyroll"/>
</dbReference>
<dbReference type="SMART" id="SM00342">
    <property type="entry name" value="HTH_ARAC"/>
    <property type="match status" value="1"/>
</dbReference>
<dbReference type="InterPro" id="IPR018060">
    <property type="entry name" value="HTH_AraC"/>
</dbReference>
<keyword evidence="3" id="KW-0804">Transcription</keyword>
<dbReference type="Pfam" id="PF12833">
    <property type="entry name" value="HTH_18"/>
    <property type="match status" value="1"/>
</dbReference>
<dbReference type="SUPFAM" id="SSF51215">
    <property type="entry name" value="Regulatory protein AraC"/>
    <property type="match status" value="1"/>
</dbReference>
<dbReference type="InterPro" id="IPR037923">
    <property type="entry name" value="HTH-like"/>
</dbReference>
<keyword evidence="6" id="KW-1185">Reference proteome</keyword>
<dbReference type="InterPro" id="IPR020449">
    <property type="entry name" value="Tscrpt_reg_AraC-type_HTH"/>
</dbReference>
<evidence type="ECO:0000313" key="6">
    <source>
        <dbReference type="Proteomes" id="UP001493487"/>
    </source>
</evidence>
<dbReference type="RefSeq" id="WP_232183091.1">
    <property type="nucleotide sequence ID" value="NZ_JAIOAP010000001.1"/>
</dbReference>
<dbReference type="Gene3D" id="1.10.10.60">
    <property type="entry name" value="Homeodomain-like"/>
    <property type="match status" value="2"/>
</dbReference>
<name>A0ABV1KM44_9BACL</name>
<dbReference type="InterPro" id="IPR003313">
    <property type="entry name" value="AraC-bd"/>
</dbReference>
<dbReference type="EMBL" id="JASKHM010000001">
    <property type="protein sequence ID" value="MEQ4480887.1"/>
    <property type="molecule type" value="Genomic_DNA"/>
</dbReference>
<dbReference type="PANTHER" id="PTHR43280:SF2">
    <property type="entry name" value="HTH-TYPE TRANSCRIPTIONAL REGULATOR EXSA"/>
    <property type="match status" value="1"/>
</dbReference>
<dbReference type="PANTHER" id="PTHR43280">
    <property type="entry name" value="ARAC-FAMILY TRANSCRIPTIONAL REGULATOR"/>
    <property type="match status" value="1"/>
</dbReference>
<evidence type="ECO:0000313" key="5">
    <source>
        <dbReference type="EMBL" id="MEQ4480887.1"/>
    </source>
</evidence>
<dbReference type="PRINTS" id="PR00032">
    <property type="entry name" value="HTHARAC"/>
</dbReference>
<dbReference type="InterPro" id="IPR009057">
    <property type="entry name" value="Homeodomain-like_sf"/>
</dbReference>
<proteinExistence type="predicted"/>
<keyword evidence="1" id="KW-0805">Transcription regulation</keyword>
<reference evidence="5 6" key="1">
    <citation type="journal article" date="2023" name="Genome Announc.">
        <title>Pan-Genome Analyses of the Genus Cohnella and Proposal of the Novel Species Cohnella silvisoli sp. nov., Isolated from Forest Soil.</title>
        <authorList>
            <person name="Wang C."/>
            <person name="Mao L."/>
            <person name="Bao G."/>
            <person name="Zhu H."/>
        </authorList>
    </citation>
    <scope>NUCLEOTIDE SEQUENCE [LARGE SCALE GENOMIC DNA]</scope>
    <source>
        <strain evidence="5 6">NL03-T5-1</strain>
    </source>
</reference>
<evidence type="ECO:0000256" key="1">
    <source>
        <dbReference type="ARBA" id="ARBA00023015"/>
    </source>
</evidence>
<evidence type="ECO:0000256" key="2">
    <source>
        <dbReference type="ARBA" id="ARBA00023125"/>
    </source>
</evidence>
<sequence length="285" mass="32588">MFSTLELQPSVRVAHYYEFPPGSQASESSRYGYCYAFHLIDEGKGKIAVPDGLFNVKKGDLIYFPPKLLHSFISDPDQPLATYNIYCEIWSSEPLATTQHLVWNVADFDRSYLTQIKVNTEIDELPYHLPLQHHGTMIALFAHIVNHYQKSNPASNLIASSLLKAFLLEFIQLSKAPLLTDYRIKPIIDMIDQEANAGRRYETWLALSGMKKTQFHELFKQASGLSPKAYWTQAIMKRAAAALWESNRSVTDLADDLGYSSIHHFTKQFTAFYGVSPSVFRKRRR</sequence>
<evidence type="ECO:0000256" key="3">
    <source>
        <dbReference type="ARBA" id="ARBA00023163"/>
    </source>
</evidence>
<keyword evidence="2" id="KW-0238">DNA-binding</keyword>
<organism evidence="5 6">
    <name type="scientific">Cohnella silvisoli</name>
    <dbReference type="NCBI Taxonomy" id="2873699"/>
    <lineage>
        <taxon>Bacteria</taxon>
        <taxon>Bacillati</taxon>
        <taxon>Bacillota</taxon>
        <taxon>Bacilli</taxon>
        <taxon>Bacillales</taxon>
        <taxon>Paenibacillaceae</taxon>
        <taxon>Cohnella</taxon>
    </lineage>
</organism>
<gene>
    <name evidence="5" type="ORF">QJS35_00620</name>
</gene>
<dbReference type="PROSITE" id="PS01124">
    <property type="entry name" value="HTH_ARAC_FAMILY_2"/>
    <property type="match status" value="1"/>
</dbReference>
<dbReference type="Gene3D" id="2.60.120.10">
    <property type="entry name" value="Jelly Rolls"/>
    <property type="match status" value="1"/>
</dbReference>
<comment type="caution">
    <text evidence="5">The sequence shown here is derived from an EMBL/GenBank/DDBJ whole genome shotgun (WGS) entry which is preliminary data.</text>
</comment>
<accession>A0ABV1KM44</accession>
<feature type="domain" description="HTH araC/xylS-type" evidence="4">
    <location>
        <begin position="185"/>
        <end position="283"/>
    </location>
</feature>
<dbReference type="Proteomes" id="UP001493487">
    <property type="component" value="Unassembled WGS sequence"/>
</dbReference>
<evidence type="ECO:0000259" key="4">
    <source>
        <dbReference type="PROSITE" id="PS01124"/>
    </source>
</evidence>
<protein>
    <submittedName>
        <fullName evidence="5">AraC family transcriptional regulator</fullName>
    </submittedName>
</protein>